<dbReference type="PANTHER" id="PTHR34853">
    <property type="match status" value="1"/>
</dbReference>
<dbReference type="AlphaFoldDB" id="H9UGT4"/>
<accession>H9UGT4</accession>
<sequence>MKMKNTRPWLLAGLLAGIVVLAVVFRPAPDDATDTAPDEPAHETTDSSGVADAASASDANATAGSATADADGSTQPDSPPRSGRIISAQHEVTYSPAQVDSHARRLFGTDTPSANHGVDIYQLEFESIDLSGQPTTVYAQLFVPRLSEPAGRPVYVFGAGTTGLTDLCRTSREHEAGVNWGLYRNHLLAHAGQGIIGILPDYMHFGDPGELQPYFVPAAEGRVMLDAARAVYGFFSVGYHGAVPLRAPFLAGFSQGGHAIFAAANMAASYAPELDIAGLIGYGATTNIEDIFREFTVVAAPIIYTYARLYGEDRFDPAVMLQDRWLNNLAIDVRRLCILGLQDYYPWGPDSFFRPDFLRSLRHRSLAEDFPEIHAILQENSTGLSGHGIPALILQGGNDVVINLDDQQRFVSQLRDTGSEVRYLVYPGSRHDTRQIGFSDALDWMLDHAELQEHRP</sequence>
<reference evidence="3" key="1">
    <citation type="journal article" date="2013" name="Stand. Genomic Sci.">
        <title>Complete genome sequence of the halophilic bacterium Spirochaeta africana type strain (Z-7692(T)) from the alkaline Lake Magadi in the East African Rift.</title>
        <authorList>
            <person name="Liolos K."/>
            <person name="Abt B."/>
            <person name="Scheuner C."/>
            <person name="Teshima H."/>
            <person name="Held B."/>
            <person name="Lapidus A."/>
            <person name="Nolan M."/>
            <person name="Lucas S."/>
            <person name="Deshpande S."/>
            <person name="Cheng J.F."/>
            <person name="Tapia R."/>
            <person name="Goodwin L.A."/>
            <person name="Pitluck S."/>
            <person name="Pagani I."/>
            <person name="Ivanova N."/>
            <person name="Mavromatis K."/>
            <person name="Mikhailova N."/>
            <person name="Huntemann M."/>
            <person name="Pati A."/>
            <person name="Chen A."/>
            <person name="Palaniappan K."/>
            <person name="Land M."/>
            <person name="Rohde M."/>
            <person name="Tindall B.J."/>
            <person name="Detter J.C."/>
            <person name="Goker M."/>
            <person name="Bristow J."/>
            <person name="Eisen J.A."/>
            <person name="Markowitz V."/>
            <person name="Hugenholtz P."/>
            <person name="Woyke T."/>
            <person name="Klenk H.P."/>
            <person name="Kyrpides N.C."/>
        </authorList>
    </citation>
    <scope>NUCLEOTIDE SEQUENCE</scope>
    <source>
        <strain evidence="3">ATCC 700263 / DSM 8902 / Z-7692</strain>
    </source>
</reference>
<dbReference type="InterPro" id="IPR005152">
    <property type="entry name" value="Lipase_secreted"/>
</dbReference>
<dbReference type="Gene3D" id="3.40.50.1820">
    <property type="entry name" value="alpha/beta hydrolase"/>
    <property type="match status" value="2"/>
</dbReference>
<gene>
    <name evidence="2" type="ordered locus">Spiaf_0627</name>
</gene>
<feature type="compositionally biased region" description="Low complexity" evidence="1">
    <location>
        <begin position="46"/>
        <end position="74"/>
    </location>
</feature>
<dbReference type="GO" id="GO:0016042">
    <property type="term" value="P:lipid catabolic process"/>
    <property type="evidence" value="ECO:0007669"/>
    <property type="project" value="InterPro"/>
</dbReference>
<evidence type="ECO:0000256" key="1">
    <source>
        <dbReference type="SAM" id="MobiDB-lite"/>
    </source>
</evidence>
<dbReference type="PIRSF" id="PIRSF029171">
    <property type="entry name" value="Esterase_LipA"/>
    <property type="match status" value="1"/>
</dbReference>
<dbReference type="Pfam" id="PF03583">
    <property type="entry name" value="LIP"/>
    <property type="match status" value="1"/>
</dbReference>
<dbReference type="HOGENOM" id="CLU_620975_0_0_12"/>
<dbReference type="STRING" id="889378.Spiaf_0627"/>
<dbReference type="InterPro" id="IPR029058">
    <property type="entry name" value="AB_hydrolase_fold"/>
</dbReference>
<keyword evidence="3" id="KW-1185">Reference proteome</keyword>
<dbReference type="SUPFAM" id="SSF53474">
    <property type="entry name" value="alpha/beta-Hydrolases"/>
    <property type="match status" value="1"/>
</dbReference>
<organism evidence="2 3">
    <name type="scientific">Spirochaeta africana (strain ATCC 700263 / DSM 8902 / Z-7692)</name>
    <dbReference type="NCBI Taxonomy" id="889378"/>
    <lineage>
        <taxon>Bacteria</taxon>
        <taxon>Pseudomonadati</taxon>
        <taxon>Spirochaetota</taxon>
        <taxon>Spirochaetia</taxon>
        <taxon>Spirochaetales</taxon>
        <taxon>Spirochaetaceae</taxon>
        <taxon>Spirochaeta</taxon>
    </lineage>
</organism>
<proteinExistence type="predicted"/>
<name>H9UGT4_SPIAZ</name>
<evidence type="ECO:0000313" key="3">
    <source>
        <dbReference type="Proteomes" id="UP000007383"/>
    </source>
</evidence>
<dbReference type="GO" id="GO:0004806">
    <property type="term" value="F:triacylglycerol lipase activity"/>
    <property type="evidence" value="ECO:0007669"/>
    <property type="project" value="InterPro"/>
</dbReference>
<dbReference type="PATRIC" id="fig|889378.3.peg.637"/>
<feature type="region of interest" description="Disordered" evidence="1">
    <location>
        <begin position="31"/>
        <end position="83"/>
    </location>
</feature>
<dbReference type="eggNOG" id="COG2267">
    <property type="taxonomic scope" value="Bacteria"/>
</dbReference>
<dbReference type="EMBL" id="CP003282">
    <property type="protein sequence ID" value="AFG36727.1"/>
    <property type="molecule type" value="Genomic_DNA"/>
</dbReference>
<dbReference type="PANTHER" id="PTHR34853:SF1">
    <property type="entry name" value="LIPASE 5"/>
    <property type="match status" value="1"/>
</dbReference>
<dbReference type="Proteomes" id="UP000007383">
    <property type="component" value="Chromosome"/>
</dbReference>
<protein>
    <submittedName>
        <fullName evidence="2">Secretory lipase</fullName>
    </submittedName>
</protein>
<dbReference type="KEGG" id="sfc:Spiaf_0627"/>
<evidence type="ECO:0000313" key="2">
    <source>
        <dbReference type="EMBL" id="AFG36727.1"/>
    </source>
</evidence>